<dbReference type="eggNOG" id="COG1028">
    <property type="taxonomic scope" value="Bacteria"/>
</dbReference>
<gene>
    <name evidence="5" type="ORF">EIKCOROL_02517</name>
</gene>
<protein>
    <submittedName>
        <fullName evidence="5">Oxidoreductase, short chain dehydrogenase/reductase family protein</fullName>
    </submittedName>
</protein>
<reference evidence="5 6" key="1">
    <citation type="submission" date="2009-01" db="EMBL/GenBank/DDBJ databases">
        <authorList>
            <person name="Fulton L."/>
            <person name="Clifton S."/>
            <person name="Chinwalla A.T."/>
            <person name="Mitreva M."/>
            <person name="Sodergren E."/>
            <person name="Weinstock G."/>
            <person name="Clifton S."/>
            <person name="Dooling D.J."/>
            <person name="Fulton B."/>
            <person name="Minx P."/>
            <person name="Pepin K.H."/>
            <person name="Johnson M."/>
            <person name="Bhonagiri V."/>
            <person name="Nash W.E."/>
            <person name="Mardis E.R."/>
            <person name="Wilson R.K."/>
        </authorList>
    </citation>
    <scope>NUCLEOTIDE SEQUENCE [LARGE SCALE GENOMIC DNA]</scope>
    <source>
        <strain evidence="5 6">ATCC 23834</strain>
    </source>
</reference>
<evidence type="ECO:0000313" key="5">
    <source>
        <dbReference type="EMBL" id="EEG22862.1"/>
    </source>
</evidence>
<dbReference type="PRINTS" id="PR00081">
    <property type="entry name" value="GDHRDH"/>
</dbReference>
<dbReference type="InterPro" id="IPR057326">
    <property type="entry name" value="KR_dom"/>
</dbReference>
<dbReference type="Gene3D" id="3.40.50.720">
    <property type="entry name" value="NAD(P)-binding Rossmann-like Domain"/>
    <property type="match status" value="1"/>
</dbReference>
<dbReference type="Proteomes" id="UP000005837">
    <property type="component" value="Unassembled WGS sequence"/>
</dbReference>
<dbReference type="AlphaFoldDB" id="C0DYQ1"/>
<evidence type="ECO:0000256" key="3">
    <source>
        <dbReference type="ARBA" id="ARBA00023027"/>
    </source>
</evidence>
<proteinExistence type="inferred from homology"/>
<dbReference type="InterPro" id="IPR036291">
    <property type="entry name" value="NAD(P)-bd_dom_sf"/>
</dbReference>
<keyword evidence="2" id="KW-0560">Oxidoreductase</keyword>
<evidence type="ECO:0000256" key="2">
    <source>
        <dbReference type="ARBA" id="ARBA00023002"/>
    </source>
</evidence>
<dbReference type="GO" id="GO:0016491">
    <property type="term" value="F:oxidoreductase activity"/>
    <property type="evidence" value="ECO:0007669"/>
    <property type="project" value="UniProtKB-KW"/>
</dbReference>
<dbReference type="SUPFAM" id="SSF51735">
    <property type="entry name" value="NAD(P)-binding Rossmann-fold domains"/>
    <property type="match status" value="1"/>
</dbReference>
<comment type="caution">
    <text evidence="5">The sequence shown here is derived from an EMBL/GenBank/DDBJ whole genome shotgun (WGS) entry which is preliminary data.</text>
</comment>
<name>C0DYQ1_EIKCO</name>
<accession>C0DYQ1</accession>
<keyword evidence="3" id="KW-0520">NAD</keyword>
<dbReference type="PANTHER" id="PTHR24321">
    <property type="entry name" value="DEHYDROGENASES, SHORT CHAIN"/>
    <property type="match status" value="1"/>
</dbReference>
<dbReference type="PANTHER" id="PTHR24321:SF8">
    <property type="entry name" value="ESTRADIOL 17-BETA-DEHYDROGENASE 8-RELATED"/>
    <property type="match status" value="1"/>
</dbReference>
<organism evidence="5 6">
    <name type="scientific">Eikenella corrodens ATCC 23834</name>
    <dbReference type="NCBI Taxonomy" id="546274"/>
    <lineage>
        <taxon>Bacteria</taxon>
        <taxon>Pseudomonadati</taxon>
        <taxon>Pseudomonadota</taxon>
        <taxon>Betaproteobacteria</taxon>
        <taxon>Neisseriales</taxon>
        <taxon>Neisseriaceae</taxon>
        <taxon>Eikenella</taxon>
    </lineage>
</organism>
<dbReference type="FunFam" id="3.40.50.720:FF:000084">
    <property type="entry name" value="Short-chain dehydrogenase reductase"/>
    <property type="match status" value="1"/>
</dbReference>
<dbReference type="HOGENOM" id="CLU_010194_1_0_4"/>
<feature type="domain" description="Ketoreductase" evidence="4">
    <location>
        <begin position="48"/>
        <end position="231"/>
    </location>
</feature>
<evidence type="ECO:0000313" key="6">
    <source>
        <dbReference type="Proteomes" id="UP000005837"/>
    </source>
</evidence>
<dbReference type="SMART" id="SM00822">
    <property type="entry name" value="PKS_KR"/>
    <property type="match status" value="1"/>
</dbReference>
<dbReference type="CDD" id="cd05233">
    <property type="entry name" value="SDR_c"/>
    <property type="match status" value="1"/>
</dbReference>
<dbReference type="NCBIfam" id="NF005681">
    <property type="entry name" value="PRK07478.1"/>
    <property type="match status" value="1"/>
</dbReference>
<dbReference type="EMBL" id="ACEA01000055">
    <property type="protein sequence ID" value="EEG22862.1"/>
    <property type="molecule type" value="Genomic_DNA"/>
</dbReference>
<sequence>MCRLLFLSVLQSHQQSGRFHLGLSLNLSRFQQQYWEKTMSNLLDLKDKTAAVIGASSGIGRAVSLLLAEHGAHVVLCARRTDKLEETAALIRAHGGRAVTVAGDAVLPETHETVVRTAQQKFGGLDIAINNAGTLGAYKPLAELSPEEWRATLDGNLTAAFLGARSQIPAMLARGGGAMVFTSSFVGTSCALPNMGAYGCAKAALSALAKSITADYAAQGIRANALLPGGTDTEMMSADPQQRAWAEGLHAVKRIARPEEIAAAILFLVSPMSSFTTGAAISADGGNSAVK</sequence>
<comment type="similarity">
    <text evidence="1">Belongs to the short-chain dehydrogenases/reductases (SDR) family.</text>
</comment>
<evidence type="ECO:0000259" key="4">
    <source>
        <dbReference type="SMART" id="SM00822"/>
    </source>
</evidence>
<dbReference type="Pfam" id="PF13561">
    <property type="entry name" value="adh_short_C2"/>
    <property type="match status" value="1"/>
</dbReference>
<dbReference type="InterPro" id="IPR002347">
    <property type="entry name" value="SDR_fam"/>
</dbReference>
<evidence type="ECO:0000256" key="1">
    <source>
        <dbReference type="ARBA" id="ARBA00006484"/>
    </source>
</evidence>